<keyword evidence="3" id="KW-1185">Reference proteome</keyword>
<dbReference type="Proteomes" id="UP000253817">
    <property type="component" value="Unassembled WGS sequence"/>
</dbReference>
<proteinExistence type="predicted"/>
<reference evidence="4" key="2">
    <citation type="submission" date="2018-05" db="EMBL/GenBank/DDBJ databases">
        <title>Genome Sequencing of selected type strains of the family Eggerthellaceae.</title>
        <authorList>
            <person name="Danylec N."/>
            <person name="Stoll D.A."/>
            <person name="Doetsch A."/>
            <person name="Huch M."/>
        </authorList>
    </citation>
    <scope>NUCLEOTIDE SEQUENCE [LARGE SCALE GENOMIC DNA]</scope>
    <source>
        <strain evidence="4">DSM 16107</strain>
    </source>
</reference>
<organism evidence="2 4">
    <name type="scientific">Eggerthella sinensis</name>
    <dbReference type="NCBI Taxonomy" id="242230"/>
    <lineage>
        <taxon>Bacteria</taxon>
        <taxon>Bacillati</taxon>
        <taxon>Actinomycetota</taxon>
        <taxon>Coriobacteriia</taxon>
        <taxon>Eggerthellales</taxon>
        <taxon>Eggerthellaceae</taxon>
        <taxon>Eggerthella</taxon>
    </lineage>
</organism>
<dbReference type="EMBL" id="PPTT01000004">
    <property type="protein sequence ID" value="RDB70681.1"/>
    <property type="molecule type" value="Genomic_DNA"/>
</dbReference>
<gene>
    <name evidence="1" type="ORF">C1876_02915</name>
    <name evidence="2" type="ORF">DMP09_17420</name>
</gene>
<dbReference type="AlphaFoldDB" id="A0A3N0IPP8"/>
<sequence length="146" mass="16591">MFDEFKRAIDTTFGEWIEKYNGLIDKLDGLPIPTAFGSNTTMSYLKFANGKIFMWGRIDCGTKYPCTDESGNGYCSATVDMSFPVPLVKDTPTVIPYVQAYPWSNVWFLSRTVTYTGMNGFFYSQSMDKNANNKKIIHLLVVGDWK</sequence>
<evidence type="ECO:0000313" key="2">
    <source>
        <dbReference type="EMBL" id="RNM38646.1"/>
    </source>
</evidence>
<dbReference type="RefSeq" id="WP_114545231.1">
    <property type="nucleotide sequence ID" value="NZ_PPTT01000004.1"/>
</dbReference>
<protein>
    <submittedName>
        <fullName evidence="2">Uncharacterized protein</fullName>
    </submittedName>
</protein>
<reference evidence="1 3" key="1">
    <citation type="journal article" date="2018" name="Elife">
        <title>Discovery and characterization of a prevalent human gut bacterial enzyme sufficient for the inactivation of a family of plant toxins.</title>
        <authorList>
            <person name="Koppel N."/>
            <person name="Bisanz J.E."/>
            <person name="Pandelia M.E."/>
            <person name="Turnbaugh P.J."/>
            <person name="Balskus E.P."/>
        </authorList>
    </citation>
    <scope>NUCLEOTIDE SEQUENCE [LARGE SCALE GENOMIC DNA]</scope>
    <source>
        <strain evidence="1 3">DSM 16107</strain>
    </source>
</reference>
<evidence type="ECO:0000313" key="4">
    <source>
        <dbReference type="Proteomes" id="UP000270112"/>
    </source>
</evidence>
<dbReference type="Proteomes" id="UP000270112">
    <property type="component" value="Unassembled WGS sequence"/>
</dbReference>
<comment type="caution">
    <text evidence="2">The sequence shown here is derived from an EMBL/GenBank/DDBJ whole genome shotgun (WGS) entry which is preliminary data.</text>
</comment>
<accession>A0A3N0IPP8</accession>
<name>A0A3N0IPP8_9ACTN</name>
<reference evidence="2" key="3">
    <citation type="journal article" date="2019" name="Microbiol. Resour. Announc.">
        <title>Draft Genome Sequences of Type Strains of Gordonibacter faecihominis, Paraeggerthella hongkongensis, Parvibacter caecicola,Slackia equolifaciens, Slackia faecicanis, and Slackia isoflavoniconvertens.</title>
        <authorList>
            <person name="Danylec N."/>
            <person name="Stoll D.A."/>
            <person name="Dotsch A."/>
            <person name="Huch M."/>
        </authorList>
    </citation>
    <scope>NUCLEOTIDE SEQUENCE</scope>
    <source>
        <strain evidence="2">DSM 16107</strain>
    </source>
</reference>
<evidence type="ECO:0000313" key="3">
    <source>
        <dbReference type="Proteomes" id="UP000253817"/>
    </source>
</evidence>
<evidence type="ECO:0000313" key="1">
    <source>
        <dbReference type="EMBL" id="RDB70681.1"/>
    </source>
</evidence>
<dbReference type="EMBL" id="QICC01000154">
    <property type="protein sequence ID" value="RNM38646.1"/>
    <property type="molecule type" value="Genomic_DNA"/>
</dbReference>